<evidence type="ECO:0000313" key="2">
    <source>
        <dbReference type="EMBL" id="THD00202.1"/>
    </source>
</evidence>
<protein>
    <submittedName>
        <fullName evidence="2">Uncharacterized protein</fullName>
    </submittedName>
</protein>
<dbReference type="AlphaFoldDB" id="A0A4S3JXD9"/>
<evidence type="ECO:0000313" key="3">
    <source>
        <dbReference type="Proteomes" id="UP000308092"/>
    </source>
</evidence>
<comment type="caution">
    <text evidence="2">The sequence shown here is derived from an EMBL/GenBank/DDBJ whole genome shotgun (WGS) entry which is preliminary data.</text>
</comment>
<name>A0A4S3JXD9_9EURO</name>
<dbReference type="VEuPathDB" id="FungiDB:EYZ11_000252"/>
<dbReference type="EMBL" id="SOSA01000004">
    <property type="protein sequence ID" value="THD00202.1"/>
    <property type="molecule type" value="Genomic_DNA"/>
</dbReference>
<keyword evidence="1" id="KW-1133">Transmembrane helix</keyword>
<organism evidence="2 3">
    <name type="scientific">Aspergillus tanneri</name>
    <dbReference type="NCBI Taxonomy" id="1220188"/>
    <lineage>
        <taxon>Eukaryota</taxon>
        <taxon>Fungi</taxon>
        <taxon>Dikarya</taxon>
        <taxon>Ascomycota</taxon>
        <taxon>Pezizomycotina</taxon>
        <taxon>Eurotiomycetes</taxon>
        <taxon>Eurotiomycetidae</taxon>
        <taxon>Eurotiales</taxon>
        <taxon>Aspergillaceae</taxon>
        <taxon>Aspergillus</taxon>
        <taxon>Aspergillus subgen. Circumdati</taxon>
    </lineage>
</organism>
<reference evidence="2 3" key="1">
    <citation type="submission" date="2019-03" db="EMBL/GenBank/DDBJ databases">
        <title>The genome sequence of a newly discovered highly antifungal drug resistant Aspergillus species, Aspergillus tanneri NIH 1004.</title>
        <authorList>
            <person name="Mounaud S."/>
            <person name="Singh I."/>
            <person name="Joardar V."/>
            <person name="Pakala S."/>
            <person name="Pakala S."/>
            <person name="Venepally P."/>
            <person name="Hoover J."/>
            <person name="Nierman W."/>
            <person name="Chung J."/>
            <person name="Losada L."/>
        </authorList>
    </citation>
    <scope>NUCLEOTIDE SEQUENCE [LARGE SCALE GENOMIC DNA]</scope>
    <source>
        <strain evidence="2 3">NIH1004</strain>
    </source>
</reference>
<dbReference type="Proteomes" id="UP000308092">
    <property type="component" value="Unassembled WGS sequence"/>
</dbReference>
<keyword evidence="1" id="KW-0812">Transmembrane</keyword>
<evidence type="ECO:0000256" key="1">
    <source>
        <dbReference type="SAM" id="Phobius"/>
    </source>
</evidence>
<gene>
    <name evidence="2" type="ORF">EYZ11_000252</name>
</gene>
<feature type="transmembrane region" description="Helical" evidence="1">
    <location>
        <begin position="53"/>
        <end position="74"/>
    </location>
</feature>
<keyword evidence="1" id="KW-0472">Membrane</keyword>
<proteinExistence type="predicted"/>
<sequence length="93" mass="10291">MTKTPAESVQNMEFTVSSFIISSSESSNSKKKKKQKDDSMEVNSDILVLHLTMLNYSLTVVSIAAFSYAVDVIVPREPGQDMHAFVLDDTCNV</sequence>
<keyword evidence="3" id="KW-1185">Reference proteome</keyword>
<accession>A0A4S3JXD9</accession>